<feature type="region of interest" description="Disordered" evidence="1">
    <location>
        <begin position="368"/>
        <end position="410"/>
    </location>
</feature>
<dbReference type="CDD" id="cd00303">
    <property type="entry name" value="retropepsin_like"/>
    <property type="match status" value="1"/>
</dbReference>
<dbReference type="SUPFAM" id="SSF56672">
    <property type="entry name" value="DNA/RNA polymerases"/>
    <property type="match status" value="1"/>
</dbReference>
<dbReference type="InterPro" id="IPR005162">
    <property type="entry name" value="Retrotrans_gag_dom"/>
</dbReference>
<dbReference type="PANTHER" id="PTHR33067">
    <property type="entry name" value="RNA-DIRECTED DNA POLYMERASE-RELATED"/>
    <property type="match status" value="1"/>
</dbReference>
<protein>
    <submittedName>
        <fullName evidence="3">Reverse transcriptase domain-containing protein</fullName>
    </submittedName>
</protein>
<dbReference type="SUPFAM" id="SSF50630">
    <property type="entry name" value="Acid proteases"/>
    <property type="match status" value="1"/>
</dbReference>
<evidence type="ECO:0000256" key="1">
    <source>
        <dbReference type="SAM" id="MobiDB-lite"/>
    </source>
</evidence>
<accession>A0ABQ5BWA7</accession>
<dbReference type="InterPro" id="IPR021109">
    <property type="entry name" value="Peptidase_aspartic_dom_sf"/>
</dbReference>
<keyword evidence="4" id="KW-1185">Reference proteome</keyword>
<dbReference type="Gene3D" id="3.10.10.10">
    <property type="entry name" value="HIV Type 1 Reverse Transcriptase, subunit A, domain 1"/>
    <property type="match status" value="1"/>
</dbReference>
<evidence type="ECO:0000313" key="4">
    <source>
        <dbReference type="Proteomes" id="UP001151760"/>
    </source>
</evidence>
<dbReference type="GO" id="GO:0003964">
    <property type="term" value="F:RNA-directed DNA polymerase activity"/>
    <property type="evidence" value="ECO:0007669"/>
    <property type="project" value="UniProtKB-KW"/>
</dbReference>
<organism evidence="3 4">
    <name type="scientific">Tanacetum coccineum</name>
    <dbReference type="NCBI Taxonomy" id="301880"/>
    <lineage>
        <taxon>Eukaryota</taxon>
        <taxon>Viridiplantae</taxon>
        <taxon>Streptophyta</taxon>
        <taxon>Embryophyta</taxon>
        <taxon>Tracheophyta</taxon>
        <taxon>Spermatophyta</taxon>
        <taxon>Magnoliopsida</taxon>
        <taxon>eudicotyledons</taxon>
        <taxon>Gunneridae</taxon>
        <taxon>Pentapetalae</taxon>
        <taxon>asterids</taxon>
        <taxon>campanulids</taxon>
        <taxon>Asterales</taxon>
        <taxon>Asteraceae</taxon>
        <taxon>Asteroideae</taxon>
        <taxon>Anthemideae</taxon>
        <taxon>Anthemidinae</taxon>
        <taxon>Tanacetum</taxon>
    </lineage>
</organism>
<evidence type="ECO:0000313" key="3">
    <source>
        <dbReference type="EMBL" id="GJT19130.1"/>
    </source>
</evidence>
<proteinExistence type="predicted"/>
<feature type="compositionally biased region" description="Polar residues" evidence="1">
    <location>
        <begin position="370"/>
        <end position="388"/>
    </location>
</feature>
<feature type="domain" description="Retrotransposon gag" evidence="2">
    <location>
        <begin position="124"/>
        <end position="217"/>
    </location>
</feature>
<dbReference type="Gene3D" id="2.40.70.10">
    <property type="entry name" value="Acid Proteases"/>
    <property type="match status" value="1"/>
</dbReference>
<dbReference type="Pfam" id="PF03732">
    <property type="entry name" value="Retrotrans_gag"/>
    <property type="match status" value="1"/>
</dbReference>
<dbReference type="Proteomes" id="UP001151760">
    <property type="component" value="Unassembled WGS sequence"/>
</dbReference>
<name>A0ABQ5BWA7_9ASTR</name>
<dbReference type="PANTHER" id="PTHR33067:SF35">
    <property type="entry name" value="ASPARTIC PEPTIDASE DDI1-TYPE DOMAIN-CONTAINING PROTEIN"/>
    <property type="match status" value="1"/>
</dbReference>
<comment type="caution">
    <text evidence="3">The sequence shown here is derived from an EMBL/GenBank/DDBJ whole genome shotgun (WGS) entry which is preliminary data.</text>
</comment>
<evidence type="ECO:0000259" key="2">
    <source>
        <dbReference type="Pfam" id="PF03732"/>
    </source>
</evidence>
<reference evidence="3" key="1">
    <citation type="journal article" date="2022" name="Int. J. Mol. Sci.">
        <title>Draft Genome of Tanacetum Coccineum: Genomic Comparison of Closely Related Tanacetum-Family Plants.</title>
        <authorList>
            <person name="Yamashiro T."/>
            <person name="Shiraishi A."/>
            <person name="Nakayama K."/>
            <person name="Satake H."/>
        </authorList>
    </citation>
    <scope>NUCLEOTIDE SEQUENCE</scope>
</reference>
<keyword evidence="3" id="KW-0695">RNA-directed DNA polymerase</keyword>
<dbReference type="EMBL" id="BQNB010013692">
    <property type="protein sequence ID" value="GJT19130.1"/>
    <property type="molecule type" value="Genomic_DNA"/>
</dbReference>
<gene>
    <name evidence="3" type="ORF">Tco_0877836</name>
</gene>
<dbReference type="InterPro" id="IPR043502">
    <property type="entry name" value="DNA/RNA_pol_sf"/>
</dbReference>
<reference evidence="3" key="2">
    <citation type="submission" date="2022-01" db="EMBL/GenBank/DDBJ databases">
        <authorList>
            <person name="Yamashiro T."/>
            <person name="Shiraishi A."/>
            <person name="Satake H."/>
            <person name="Nakayama K."/>
        </authorList>
    </citation>
    <scope>NUCLEOTIDE SEQUENCE</scope>
</reference>
<keyword evidence="3" id="KW-0548">Nucleotidyltransferase</keyword>
<keyword evidence="3" id="KW-0808">Transferase</keyword>
<sequence length="919" mass="104067">MRTRNYYFLNNSPVTIPRRRNRRRAPNVVEPELRTIVEVAPMADNQTMEELLQAPTEGYGEAIIIPEINADHFEIKTNLLQLVQASPFHGFERDNPHTHINNFKRITSTLKFRGVSNDLIKLMMFPYSLEGNARIWYDKEPPNSILTWEDLVTKFVNQFFPPSKTTHLKIEISRFTQKFDETFSEAWERFKEMLRACPHHGFLELTQIDTFYNGLNDNDQDSLNATAGGNLLSKTTREALNIIENKESSSKTDERIDKLADQILTLVEIVSKKVVAPAMVKAVEESCVYCGGAHTYYNCPNTDSNQSNVCAATGAYHQVAPPNRISNQMAPPGFAPVQNNGQNSNTILNPKGKMKAITTRSGVAYEGPSIPTNPSPKSTAHIQPSVNPISIPEPDVPKTLPKPNIPYPSRLNDQKFREKASNQMEKIFQIFQDLHFDISFVDALLLMPRFAPTIKNLLMNKDKLFELAKIPLNENCSAMLLKKLPEKLGDPGKFLIPCDFPRMDVCHALADLGASINLMPLSIWKKLSLPELTPTRMTLELADRSITRPKGVAEDVFVKVGKFHFPTDFVVVDFEADPRVPLILGRSFLRTGRALIDVYGEEITLRVNDEAVTFNLDQTSRYSSTYDDMSVNRIDIIDVASEEYAQEVLGFSNNSSGGNPTTTFEPIISDSFLSFTPFEESDFILEEIEAFLKDDSISPEIDYADCDPEGDICLIEKLLNNDPFQLPLMNLKQVEVTKAKSSIEEPPDLELKDLPSHLEYAYLEGIDKLPMIIAKGLKDDGKEALLKVLKSYKWAIAWKITDIKGIDPRFCTYKILMEEDYKPTVQSQRRVNQKIHEVIKKEVIKLLDAGMIYPISDSPWVNPVHRVPKKGGITVVANEDNELIPTRLVTGWRVCIDYRKLNEATCKDHFPLPFMDQML</sequence>